<dbReference type="InterPro" id="IPR003732">
    <property type="entry name" value="Daa-tRNA_deacyls_DTD"/>
</dbReference>
<dbReference type="GO" id="GO:0005737">
    <property type="term" value="C:cytoplasm"/>
    <property type="evidence" value="ECO:0007669"/>
    <property type="project" value="UniProtKB-SubCell"/>
</dbReference>
<dbReference type="Pfam" id="PF08407">
    <property type="entry name" value="Chitin_synth_1N"/>
    <property type="match status" value="1"/>
</dbReference>
<protein>
    <recommendedName>
        <fullName evidence="3 13">D-aminoacyl-tRNA deacylase</fullName>
        <ecNumber evidence="13">3.1.1.96</ecNumber>
    </recommendedName>
</protein>
<dbReference type="Proteomes" id="UP000095009">
    <property type="component" value="Unassembled WGS sequence"/>
</dbReference>
<dbReference type="InterPro" id="IPR029044">
    <property type="entry name" value="Nucleotide-diphossugar_trans"/>
</dbReference>
<dbReference type="InterPro" id="IPR004835">
    <property type="entry name" value="Chitin_synth"/>
</dbReference>
<dbReference type="STRING" id="857566.A0A1E3PS53"/>
<keyword evidence="5" id="KW-0328">Glycosyltransferase</keyword>
<dbReference type="InterPro" id="IPR013616">
    <property type="entry name" value="Chitin_synth_N"/>
</dbReference>
<accession>A0A1E3PS53</accession>
<keyword evidence="6" id="KW-0808">Transferase</keyword>
<dbReference type="PANTHER" id="PTHR22914:SF9">
    <property type="entry name" value="CHITIN SYNTHASE 1"/>
    <property type="match status" value="1"/>
</dbReference>
<evidence type="ECO:0000256" key="14">
    <source>
        <dbReference type="SAM" id="Phobius"/>
    </source>
</evidence>
<keyword evidence="4" id="KW-1003">Cell membrane</keyword>
<evidence type="ECO:0000256" key="11">
    <source>
        <dbReference type="ARBA" id="ARBA00047676"/>
    </source>
</evidence>
<evidence type="ECO:0000256" key="5">
    <source>
        <dbReference type="ARBA" id="ARBA00022676"/>
    </source>
</evidence>
<evidence type="ECO:0000256" key="1">
    <source>
        <dbReference type="ARBA" id="ARBA00004651"/>
    </source>
</evidence>
<keyword evidence="13" id="KW-0963">Cytoplasm</keyword>
<name>A0A1E3PS53_9ASCO</name>
<organism evidence="16 17">
    <name type="scientific">Nadsonia fulvescens var. elongata DSM 6958</name>
    <dbReference type="NCBI Taxonomy" id="857566"/>
    <lineage>
        <taxon>Eukaryota</taxon>
        <taxon>Fungi</taxon>
        <taxon>Dikarya</taxon>
        <taxon>Ascomycota</taxon>
        <taxon>Saccharomycotina</taxon>
        <taxon>Dipodascomycetes</taxon>
        <taxon>Dipodascales</taxon>
        <taxon>Dipodascales incertae sedis</taxon>
        <taxon>Nadsonia</taxon>
    </lineage>
</organism>
<dbReference type="OrthoDB" id="275783at2759"/>
<keyword evidence="13" id="KW-0694">RNA-binding</keyword>
<dbReference type="PANTHER" id="PTHR22914">
    <property type="entry name" value="CHITIN SYNTHASE"/>
    <property type="match status" value="1"/>
</dbReference>
<gene>
    <name evidence="16" type="ORF">NADFUDRAFT_48915</name>
</gene>
<comment type="catalytic activity">
    <reaction evidence="12">
        <text>a D-aminoacyl-tRNA + H2O = a tRNA + a D-alpha-amino acid + H(+)</text>
        <dbReference type="Rhea" id="RHEA:13953"/>
        <dbReference type="Rhea" id="RHEA-COMP:10123"/>
        <dbReference type="Rhea" id="RHEA-COMP:10124"/>
        <dbReference type="ChEBI" id="CHEBI:15377"/>
        <dbReference type="ChEBI" id="CHEBI:15378"/>
        <dbReference type="ChEBI" id="CHEBI:59871"/>
        <dbReference type="ChEBI" id="CHEBI:78442"/>
        <dbReference type="ChEBI" id="CHEBI:79333"/>
        <dbReference type="EC" id="3.1.1.96"/>
    </reaction>
</comment>
<dbReference type="NCBIfam" id="TIGR00256">
    <property type="entry name" value="D-aminoacyl-tRNA deacylase"/>
    <property type="match status" value="1"/>
</dbReference>
<evidence type="ECO:0000259" key="15">
    <source>
        <dbReference type="Pfam" id="PF08407"/>
    </source>
</evidence>
<dbReference type="EMBL" id="KV454406">
    <property type="protein sequence ID" value="ODQ68265.1"/>
    <property type="molecule type" value="Genomic_DNA"/>
</dbReference>
<dbReference type="GO" id="GO:0000049">
    <property type="term" value="F:tRNA binding"/>
    <property type="evidence" value="ECO:0007669"/>
    <property type="project" value="UniProtKB-KW"/>
</dbReference>
<dbReference type="GO" id="GO:0030428">
    <property type="term" value="C:cell septum"/>
    <property type="evidence" value="ECO:0007669"/>
    <property type="project" value="TreeGrafter"/>
</dbReference>
<evidence type="ECO:0000256" key="7">
    <source>
        <dbReference type="ARBA" id="ARBA00022692"/>
    </source>
</evidence>
<evidence type="ECO:0000313" key="16">
    <source>
        <dbReference type="EMBL" id="ODQ68265.1"/>
    </source>
</evidence>
<evidence type="ECO:0000256" key="6">
    <source>
        <dbReference type="ARBA" id="ARBA00022679"/>
    </source>
</evidence>
<comment type="catalytic activity">
    <reaction evidence="11">
        <text>glycyl-tRNA(Ala) + H2O = tRNA(Ala) + glycine + H(+)</text>
        <dbReference type="Rhea" id="RHEA:53744"/>
        <dbReference type="Rhea" id="RHEA-COMP:9657"/>
        <dbReference type="Rhea" id="RHEA-COMP:13640"/>
        <dbReference type="ChEBI" id="CHEBI:15377"/>
        <dbReference type="ChEBI" id="CHEBI:15378"/>
        <dbReference type="ChEBI" id="CHEBI:57305"/>
        <dbReference type="ChEBI" id="CHEBI:78442"/>
        <dbReference type="ChEBI" id="CHEBI:78522"/>
        <dbReference type="EC" id="3.1.1.96"/>
    </reaction>
</comment>
<feature type="transmembrane region" description="Helical" evidence="14">
    <location>
        <begin position="593"/>
        <end position="617"/>
    </location>
</feature>
<dbReference type="GO" id="GO:0071555">
    <property type="term" value="P:cell wall organization"/>
    <property type="evidence" value="ECO:0007669"/>
    <property type="project" value="UniProtKB-KW"/>
</dbReference>
<dbReference type="GO" id="GO:0051499">
    <property type="term" value="F:D-aminoacyl-tRNA deacylase activity"/>
    <property type="evidence" value="ECO:0007669"/>
    <property type="project" value="UniProtKB-EC"/>
</dbReference>
<dbReference type="AlphaFoldDB" id="A0A1E3PS53"/>
<keyword evidence="13" id="KW-0820">tRNA-binding</keyword>
<dbReference type="Pfam" id="PF02580">
    <property type="entry name" value="Tyr_Deacylase"/>
    <property type="match status" value="1"/>
</dbReference>
<evidence type="ECO:0000256" key="2">
    <source>
        <dbReference type="ARBA" id="ARBA00009673"/>
    </source>
</evidence>
<comment type="similarity">
    <text evidence="2 13">Belongs to the DTD family.</text>
</comment>
<comment type="subcellular location">
    <subcellularLocation>
        <location evidence="1">Cell membrane</location>
        <topology evidence="1">Multi-pass membrane protein</topology>
    </subcellularLocation>
    <subcellularLocation>
        <location evidence="13">Cytoplasm</location>
    </subcellularLocation>
</comment>
<dbReference type="GO" id="GO:0004100">
    <property type="term" value="F:chitin synthase activity"/>
    <property type="evidence" value="ECO:0007669"/>
    <property type="project" value="InterPro"/>
</dbReference>
<keyword evidence="7 14" id="KW-0812">Transmembrane</keyword>
<keyword evidence="8 14" id="KW-1133">Transmembrane helix</keyword>
<keyword evidence="13" id="KW-0378">Hydrolase</keyword>
<evidence type="ECO:0000256" key="4">
    <source>
        <dbReference type="ARBA" id="ARBA00022475"/>
    </source>
</evidence>
<dbReference type="InterPro" id="IPR023509">
    <property type="entry name" value="DTD-like_sf"/>
</dbReference>
<feature type="domain" description="Chitin synthase N-terminal" evidence="15">
    <location>
        <begin position="181"/>
        <end position="243"/>
    </location>
</feature>
<dbReference type="GO" id="GO:0106026">
    <property type="term" value="F:Gly-tRNA(Ala) deacylase activity"/>
    <property type="evidence" value="ECO:0007669"/>
    <property type="project" value="RHEA"/>
</dbReference>
<dbReference type="CDD" id="cd00563">
    <property type="entry name" value="Dtyr_deacylase"/>
    <property type="match status" value="1"/>
</dbReference>
<feature type="transmembrane region" description="Helical" evidence="14">
    <location>
        <begin position="720"/>
        <end position="739"/>
    </location>
</feature>
<dbReference type="SUPFAM" id="SSF69500">
    <property type="entry name" value="DTD-like"/>
    <property type="match status" value="1"/>
</dbReference>
<evidence type="ECO:0000256" key="8">
    <source>
        <dbReference type="ARBA" id="ARBA00022989"/>
    </source>
</evidence>
<keyword evidence="10" id="KW-0961">Cell wall biogenesis/degradation</keyword>
<keyword evidence="9 14" id="KW-0472">Membrane</keyword>
<evidence type="ECO:0000313" key="17">
    <source>
        <dbReference type="Proteomes" id="UP000095009"/>
    </source>
</evidence>
<reference evidence="16 17" key="1">
    <citation type="journal article" date="2016" name="Proc. Natl. Acad. Sci. U.S.A.">
        <title>Comparative genomics of biotechnologically important yeasts.</title>
        <authorList>
            <person name="Riley R."/>
            <person name="Haridas S."/>
            <person name="Wolfe K.H."/>
            <person name="Lopes M.R."/>
            <person name="Hittinger C.T."/>
            <person name="Goeker M."/>
            <person name="Salamov A.A."/>
            <person name="Wisecaver J.H."/>
            <person name="Long T.M."/>
            <person name="Calvey C.H."/>
            <person name="Aerts A.L."/>
            <person name="Barry K.W."/>
            <person name="Choi C."/>
            <person name="Clum A."/>
            <person name="Coughlan A.Y."/>
            <person name="Deshpande S."/>
            <person name="Douglass A.P."/>
            <person name="Hanson S.J."/>
            <person name="Klenk H.-P."/>
            <person name="LaButti K.M."/>
            <person name="Lapidus A."/>
            <person name="Lindquist E.A."/>
            <person name="Lipzen A.M."/>
            <person name="Meier-Kolthoff J.P."/>
            <person name="Ohm R.A."/>
            <person name="Otillar R.P."/>
            <person name="Pangilinan J.L."/>
            <person name="Peng Y."/>
            <person name="Rokas A."/>
            <person name="Rosa C.A."/>
            <person name="Scheuner C."/>
            <person name="Sibirny A.A."/>
            <person name="Slot J.C."/>
            <person name="Stielow J.B."/>
            <person name="Sun H."/>
            <person name="Kurtzman C.P."/>
            <person name="Blackwell M."/>
            <person name="Grigoriev I.V."/>
            <person name="Jeffries T.W."/>
        </authorList>
    </citation>
    <scope>NUCLEOTIDE SEQUENCE [LARGE SCALE GENOMIC DNA]</scope>
    <source>
        <strain evidence="16 17">DSM 6958</strain>
    </source>
</reference>
<evidence type="ECO:0000256" key="10">
    <source>
        <dbReference type="ARBA" id="ARBA00023316"/>
    </source>
</evidence>
<dbReference type="Gene3D" id="3.50.80.10">
    <property type="entry name" value="D-tyrosyl-tRNA(Tyr) deacylase"/>
    <property type="match status" value="1"/>
</dbReference>
<dbReference type="SUPFAM" id="SSF53448">
    <property type="entry name" value="Nucleotide-diphospho-sugar transferases"/>
    <property type="match status" value="1"/>
</dbReference>
<dbReference type="GO" id="GO:0006031">
    <property type="term" value="P:chitin biosynthetic process"/>
    <property type="evidence" value="ECO:0007669"/>
    <property type="project" value="TreeGrafter"/>
</dbReference>
<sequence>MNGYHRENQAYNFGTRAESISLDAYPPEGYYNNADIDPDFCDPNFYHYYEDEISQSSHGYNSIDGPGSWGDLPQTYDPLPVKYANTIGALDNIIPHRVQERYNEKIYNDIPNFKRNEEDHIWRSNSRESFRGEHENTSRVYKKQNFMPNDTIEEKWNVPEPYLLRNSIFTRSPDNVFGSNNNIYTIERPIFASIRNRLSNKYQLNNEFNSLTYTAATCDASEFFKKGYNLRQGLLRQTPRKTELFIIVTLYDEDDILLGNTLKGIYDNIEYLSRRQSSKTWGRSSWKKIVVCVVADGRQKINPKASALLESLGVYQPELSIPAFQGEQVQAHIYEHTTKISISAVTEKGVVLEYEKSVHPTQMILCLKEKNLKKINSHRWCFQALAPIIKPRICVLIDSGTRPDLQAVYHLWRAFDRFPNVGGACGEIRVSKGKASKLLLNPLVAAQNFEYKISNFLDKPTESVFGYISVLPGAFSAYRYCAIQNDINGIGPLEKYYKGEILSQQGSGVFAANMYLAEDRVLTFELVAKRHSAWLIKYVSAAHAWTDVPDSLSNLILQRRRWLNGSFFAAIYAIAHSHKIIRTSHSVSRKAFLIIEFIYLTFRMLFAWFGLANYFLVARILTSALADSSLGFKPGETLSLVFLWLYGGCVATTFVISFGNKPKGTEVIYLIVVIFFALLMLYLSLASIFITVKSIQSVICNTRGKVSIKVAFTNPVFRDLIVSLSSTYVAYVISSLLFLQPWHMITSFFQYLLISPSYINVMNVYAFCNIHDISWGTRDDTSQSLQHPIATSNGIENLNCHDEYQAKTTEELHYQYEQETSVLSEHSIIESPIAKKLTGLANDTDYYAFNKNNKQEMKAVIQRVKSASVTVDSKVVSAIGTGLMVLVGVSGDDTELDIEKVANKILKLRLWASEDDTQPWKRNVNDINGEVLMVSQFTLFANVKKGTKPDFHAAAKGEGAKVIYDKVLDKVAQGMTKPVQDGVFGAMMDVALVNDGPVTIQFDTKETK</sequence>
<dbReference type="EC" id="3.1.1.96" evidence="13"/>
<feature type="transmembrane region" description="Helical" evidence="14">
    <location>
        <begin position="668"/>
        <end position="690"/>
    </location>
</feature>
<feature type="transmembrane region" description="Helical" evidence="14">
    <location>
        <begin position="637"/>
        <end position="656"/>
    </location>
</feature>
<dbReference type="FunFam" id="3.50.80.10:FF:000001">
    <property type="entry name" value="D-aminoacyl-tRNA deacylase"/>
    <property type="match status" value="1"/>
</dbReference>
<evidence type="ECO:0000256" key="13">
    <source>
        <dbReference type="RuleBase" id="RU003470"/>
    </source>
</evidence>
<dbReference type="HAMAP" id="MF_00518">
    <property type="entry name" value="Deacylase_Dtd"/>
    <property type="match status" value="1"/>
</dbReference>
<proteinExistence type="inferred from homology"/>
<evidence type="ECO:0000256" key="9">
    <source>
        <dbReference type="ARBA" id="ARBA00023136"/>
    </source>
</evidence>
<dbReference type="Pfam" id="PF01644">
    <property type="entry name" value="Chitin_synth_1"/>
    <property type="match status" value="1"/>
</dbReference>
<dbReference type="CDD" id="cd04190">
    <property type="entry name" value="Chitin_synth_C"/>
    <property type="match status" value="1"/>
</dbReference>
<evidence type="ECO:0000256" key="3">
    <source>
        <dbReference type="ARBA" id="ARBA00020007"/>
    </source>
</evidence>
<evidence type="ECO:0000256" key="12">
    <source>
        <dbReference type="ARBA" id="ARBA00048018"/>
    </source>
</evidence>
<dbReference type="GO" id="GO:0005886">
    <property type="term" value="C:plasma membrane"/>
    <property type="evidence" value="ECO:0007669"/>
    <property type="project" value="UniProtKB-SubCell"/>
</dbReference>
<keyword evidence="17" id="KW-1185">Reference proteome</keyword>